<dbReference type="InterPro" id="IPR051532">
    <property type="entry name" value="Ester_Hydrolysis_Enzymes"/>
</dbReference>
<evidence type="ECO:0000259" key="1">
    <source>
        <dbReference type="Pfam" id="PF13472"/>
    </source>
</evidence>
<feature type="domain" description="SGNH hydrolase-type esterase" evidence="1">
    <location>
        <begin position="22"/>
        <end position="217"/>
    </location>
</feature>
<reference evidence="2 3" key="1">
    <citation type="journal article" date="2007" name="Int. J. Syst. Evol. Microbiol.">
        <title>Paenibacillus ginsengarvi sp. nov., isolated from soil from ginseng cultivation.</title>
        <authorList>
            <person name="Yoon M.H."/>
            <person name="Ten L.N."/>
            <person name="Im W.T."/>
        </authorList>
    </citation>
    <scope>NUCLEOTIDE SEQUENCE [LARGE SCALE GENOMIC DNA]</scope>
    <source>
        <strain evidence="2 3">KCTC 13059</strain>
    </source>
</reference>
<dbReference type="Pfam" id="PF13472">
    <property type="entry name" value="Lipase_GDSL_2"/>
    <property type="match status" value="1"/>
</dbReference>
<dbReference type="InterPro" id="IPR013830">
    <property type="entry name" value="SGNH_hydro"/>
</dbReference>
<dbReference type="OrthoDB" id="388542at2"/>
<sequence>MSGAGLTWKRKLLEGEAVTVVAYGDSWTYGSVAEGWYEARENGMNADLIRGSWVSQLRRDLQHLNERATVHNSGKGGWTSAQGLDGFDTGVRSLKPDLLILNFCINDWRKPIPVGDYRANIERMLDEAEAAGCACLLWTSGPVSAVSGETYGWHKPLDDTAYPEPFVRYNDTLRSIAAERGLLLADAEEAIKAEWRSGTDISGWFYDSFHFTQDGHDRLFRSIRSTLGL</sequence>
<gene>
    <name evidence="2" type="ORF">D7M11_22175</name>
</gene>
<dbReference type="InterPro" id="IPR036514">
    <property type="entry name" value="SGNH_hydro_sf"/>
</dbReference>
<comment type="caution">
    <text evidence="2">The sequence shown here is derived from an EMBL/GenBank/DDBJ whole genome shotgun (WGS) entry which is preliminary data.</text>
</comment>
<keyword evidence="3" id="KW-1185">Reference proteome</keyword>
<proteinExistence type="predicted"/>
<dbReference type="GO" id="GO:0016787">
    <property type="term" value="F:hydrolase activity"/>
    <property type="evidence" value="ECO:0007669"/>
    <property type="project" value="UniProtKB-KW"/>
</dbReference>
<dbReference type="EMBL" id="RBAH01000017">
    <property type="protein sequence ID" value="RKN79075.1"/>
    <property type="molecule type" value="Genomic_DNA"/>
</dbReference>
<keyword evidence="2" id="KW-0378">Hydrolase</keyword>
<evidence type="ECO:0000313" key="2">
    <source>
        <dbReference type="EMBL" id="RKN79075.1"/>
    </source>
</evidence>
<protein>
    <submittedName>
        <fullName evidence="2">SGNH/GDSL hydrolase family protein</fullName>
    </submittedName>
</protein>
<dbReference type="AlphaFoldDB" id="A0A3B0BZK2"/>
<organism evidence="2 3">
    <name type="scientific">Paenibacillus ginsengarvi</name>
    <dbReference type="NCBI Taxonomy" id="400777"/>
    <lineage>
        <taxon>Bacteria</taxon>
        <taxon>Bacillati</taxon>
        <taxon>Bacillota</taxon>
        <taxon>Bacilli</taxon>
        <taxon>Bacillales</taxon>
        <taxon>Paenibacillaceae</taxon>
        <taxon>Paenibacillus</taxon>
    </lineage>
</organism>
<dbReference type="SUPFAM" id="SSF52266">
    <property type="entry name" value="SGNH hydrolase"/>
    <property type="match status" value="1"/>
</dbReference>
<dbReference type="CDD" id="cd00229">
    <property type="entry name" value="SGNH_hydrolase"/>
    <property type="match status" value="1"/>
</dbReference>
<dbReference type="PANTHER" id="PTHR30383">
    <property type="entry name" value="THIOESTERASE 1/PROTEASE 1/LYSOPHOSPHOLIPASE L1"/>
    <property type="match status" value="1"/>
</dbReference>
<dbReference type="Gene3D" id="3.40.50.1110">
    <property type="entry name" value="SGNH hydrolase"/>
    <property type="match status" value="1"/>
</dbReference>
<evidence type="ECO:0000313" key="3">
    <source>
        <dbReference type="Proteomes" id="UP000282311"/>
    </source>
</evidence>
<accession>A0A3B0BZK2</accession>
<dbReference type="Proteomes" id="UP000282311">
    <property type="component" value="Unassembled WGS sequence"/>
</dbReference>
<name>A0A3B0BZK2_9BACL</name>